<dbReference type="FunFam" id="1.20.1270.60:FF:000102">
    <property type="entry name" value="WGS project CABT00000000 data, contig 2.23"/>
    <property type="match status" value="1"/>
</dbReference>
<sequence>MELQRKEYPALLTSLAPAQAVGVLNERMRHVNQLNAHIADWLQERRRVEELYVQGLRKLANKHPPDESSDLGIFSTPWHKIVGATEAVAQSHQQLAHKIEADVERPLRDFAGNNREVQAMGNISGNLTAMAKDIDAAQRKCDKLKDKGAKAKPSAVGEAATELQNAELQWDSQAPYVFEKLQAVDESRLNHLRDVLTQFQTHEVDQVERSRVTAEETLNVLLNIETADEIQTWALRTRSGDHPQLGRKQSNTPSAPSRSLAPPATPPMPGPADDSRSQKSHKSGGVQEKLSSNPLKRFGTVLGRRRQSTHPYVRPASPDRKSSANLGSAFGGFGKGKAKDRDIPAPIAERPITPLRQLSPTARTPDRSASPSQARPPSSDPPNGTAPEPVSEVSAPFVPNGTTQDAIPEVNEPVPSPTIPETKPEPEKDEEGFSVPPSALDAITEAEREAGFIQNENNSAPQFKLDIKNAPIQEEEGADAAMANMVNTLRAHAVPPKRSGTRGRRDVRNTIFVPSPVTPELQSIGEVPSFSSPGYVATSPPGSATGSSTFPIPLFSIPPSPPLLPTSPASPIFKPVHRTLLADDHPTAASDTQSIRSGRSLSSSASATVRHPDLHEPGLNASLAETVSAWFEQGTVTKAMVIGQVALAFNPIDLSAGPFGTETIRLENFPVLEKVAPNPAFIEQIPDTPGSYTVDLAKITKTSVAFHYQLHIEDENIASLAPIILSPAWKTEPTQTSAILTYSLNPKYALAGATTLTVRNLVLVIRLEPGVKTLSCQSKPAGTFSRDKALIYWRLGDVTFSPDQPAQSIRVRFVTDGEARPGNTEARWEITGEQSLALGSGLGVSVSAPVEVKAEGEADPFADEDEVAGAGLGAPVLAWRDVPSVKRITSGTYLGV</sequence>
<feature type="domain" description="MHD" evidence="3">
    <location>
        <begin position="616"/>
        <end position="877"/>
    </location>
</feature>
<feature type="compositionally biased region" description="Low complexity" evidence="2">
    <location>
        <begin position="594"/>
        <end position="607"/>
    </location>
</feature>
<dbReference type="GeneID" id="54405850"/>
<protein>
    <recommendedName>
        <fullName evidence="3">MHD domain-containing protein</fullName>
    </recommendedName>
</protein>
<dbReference type="InterPro" id="IPR027267">
    <property type="entry name" value="AH/BAR_dom_sf"/>
</dbReference>
<dbReference type="AlphaFoldDB" id="A0A6A6AW46"/>
<evidence type="ECO:0000256" key="2">
    <source>
        <dbReference type="SAM" id="MobiDB-lite"/>
    </source>
</evidence>
<name>A0A6A6AW46_9PLEO</name>
<dbReference type="Gene3D" id="1.20.1270.60">
    <property type="entry name" value="Arfaptin homology (AH) domain/BAR domain"/>
    <property type="match status" value="1"/>
</dbReference>
<dbReference type="Proteomes" id="UP000799771">
    <property type="component" value="Unassembled WGS sequence"/>
</dbReference>
<dbReference type="GO" id="GO:0005886">
    <property type="term" value="C:plasma membrane"/>
    <property type="evidence" value="ECO:0007669"/>
    <property type="project" value="TreeGrafter"/>
</dbReference>
<dbReference type="GO" id="GO:0032153">
    <property type="term" value="C:cell division site"/>
    <property type="evidence" value="ECO:0007669"/>
    <property type="project" value="TreeGrafter"/>
</dbReference>
<feature type="compositionally biased region" description="Low complexity" evidence="2">
    <location>
        <begin position="253"/>
        <end position="262"/>
    </location>
</feature>
<feature type="region of interest" description="Disordered" evidence="2">
    <location>
        <begin position="237"/>
        <end position="435"/>
    </location>
</feature>
<evidence type="ECO:0000259" key="3">
    <source>
        <dbReference type="PROSITE" id="PS51072"/>
    </source>
</evidence>
<keyword evidence="5" id="KW-1185">Reference proteome</keyword>
<accession>A0A6A6AW46</accession>
<dbReference type="CDD" id="cd09264">
    <property type="entry name" value="AP_Syp1_MHD"/>
    <property type="match status" value="1"/>
</dbReference>
<dbReference type="EMBL" id="ML977497">
    <property type="protein sequence ID" value="KAF2135037.1"/>
    <property type="molecule type" value="Genomic_DNA"/>
</dbReference>
<dbReference type="GO" id="GO:0006897">
    <property type="term" value="P:endocytosis"/>
    <property type="evidence" value="ECO:0007669"/>
    <property type="project" value="UniProtKB-KW"/>
</dbReference>
<dbReference type="CDD" id="cd07650">
    <property type="entry name" value="F-BAR_Syp1p_like"/>
    <property type="match status" value="1"/>
</dbReference>
<keyword evidence="1" id="KW-0254">Endocytosis</keyword>
<dbReference type="Pfam" id="PF10291">
    <property type="entry name" value="muHD"/>
    <property type="match status" value="1"/>
</dbReference>
<evidence type="ECO:0000313" key="5">
    <source>
        <dbReference type="Proteomes" id="UP000799771"/>
    </source>
</evidence>
<feature type="region of interest" description="Disordered" evidence="2">
    <location>
        <begin position="586"/>
        <end position="611"/>
    </location>
</feature>
<feature type="compositionally biased region" description="Low complexity" evidence="2">
    <location>
        <begin position="367"/>
        <end position="377"/>
    </location>
</feature>
<dbReference type="PANTHER" id="PTHR23065">
    <property type="entry name" value="PROLINE-SERINE-THREONINE PHOSPHATASE INTERACTING PROTEIN 1"/>
    <property type="match status" value="1"/>
</dbReference>
<dbReference type="OrthoDB" id="331602at2759"/>
<dbReference type="GO" id="GO:0032185">
    <property type="term" value="P:septin cytoskeleton organization"/>
    <property type="evidence" value="ECO:0007669"/>
    <property type="project" value="TreeGrafter"/>
</dbReference>
<dbReference type="SMART" id="SM00055">
    <property type="entry name" value="FCH"/>
    <property type="match status" value="1"/>
</dbReference>
<proteinExistence type="predicted"/>
<dbReference type="InterPro" id="IPR049609">
    <property type="entry name" value="Syp1-like_MHD"/>
</dbReference>
<evidence type="ECO:0000256" key="1">
    <source>
        <dbReference type="ARBA" id="ARBA00022583"/>
    </source>
</evidence>
<dbReference type="InterPro" id="IPR028565">
    <property type="entry name" value="MHD"/>
</dbReference>
<dbReference type="SUPFAM" id="SSF103657">
    <property type="entry name" value="BAR/IMD domain-like"/>
    <property type="match status" value="1"/>
</dbReference>
<evidence type="ECO:0000313" key="4">
    <source>
        <dbReference type="EMBL" id="KAF2135037.1"/>
    </source>
</evidence>
<dbReference type="GO" id="GO:0030139">
    <property type="term" value="C:endocytic vesicle"/>
    <property type="evidence" value="ECO:0007669"/>
    <property type="project" value="TreeGrafter"/>
</dbReference>
<organism evidence="4 5">
    <name type="scientific">Dothidotthia symphoricarpi CBS 119687</name>
    <dbReference type="NCBI Taxonomy" id="1392245"/>
    <lineage>
        <taxon>Eukaryota</taxon>
        <taxon>Fungi</taxon>
        <taxon>Dikarya</taxon>
        <taxon>Ascomycota</taxon>
        <taxon>Pezizomycotina</taxon>
        <taxon>Dothideomycetes</taxon>
        <taxon>Pleosporomycetidae</taxon>
        <taxon>Pleosporales</taxon>
        <taxon>Dothidotthiaceae</taxon>
        <taxon>Dothidotthia</taxon>
    </lineage>
</organism>
<dbReference type="InterPro" id="IPR001060">
    <property type="entry name" value="FCH_dom"/>
</dbReference>
<reference evidence="4" key="1">
    <citation type="journal article" date="2020" name="Stud. Mycol.">
        <title>101 Dothideomycetes genomes: a test case for predicting lifestyles and emergence of pathogens.</title>
        <authorList>
            <person name="Haridas S."/>
            <person name="Albert R."/>
            <person name="Binder M."/>
            <person name="Bloem J."/>
            <person name="Labutti K."/>
            <person name="Salamov A."/>
            <person name="Andreopoulos B."/>
            <person name="Baker S."/>
            <person name="Barry K."/>
            <person name="Bills G."/>
            <person name="Bluhm B."/>
            <person name="Cannon C."/>
            <person name="Castanera R."/>
            <person name="Culley D."/>
            <person name="Daum C."/>
            <person name="Ezra D."/>
            <person name="Gonzalez J."/>
            <person name="Henrissat B."/>
            <person name="Kuo A."/>
            <person name="Liang C."/>
            <person name="Lipzen A."/>
            <person name="Lutzoni F."/>
            <person name="Magnuson J."/>
            <person name="Mondo S."/>
            <person name="Nolan M."/>
            <person name="Ohm R."/>
            <person name="Pangilinan J."/>
            <person name="Park H.-J."/>
            <person name="Ramirez L."/>
            <person name="Alfaro M."/>
            <person name="Sun H."/>
            <person name="Tritt A."/>
            <person name="Yoshinaga Y."/>
            <person name="Zwiers L.-H."/>
            <person name="Turgeon B."/>
            <person name="Goodwin S."/>
            <person name="Spatafora J."/>
            <person name="Crous P."/>
            <person name="Grigoriev I."/>
        </authorList>
    </citation>
    <scope>NUCLEOTIDE SEQUENCE</scope>
    <source>
        <strain evidence="4">CBS 119687</strain>
    </source>
</reference>
<dbReference type="Pfam" id="PF00611">
    <property type="entry name" value="FCH"/>
    <property type="match status" value="1"/>
</dbReference>
<dbReference type="PANTHER" id="PTHR23065:SF54">
    <property type="entry name" value="SUPPRESSOR OF YEAST PROFILIN DELETION"/>
    <property type="match status" value="1"/>
</dbReference>
<dbReference type="InterPro" id="IPR018808">
    <property type="entry name" value="Muniscin_C"/>
</dbReference>
<gene>
    <name evidence="4" type="ORF">P153DRAFT_330018</name>
</gene>
<dbReference type="PROSITE" id="PS51072">
    <property type="entry name" value="MHD"/>
    <property type="match status" value="1"/>
</dbReference>
<dbReference type="RefSeq" id="XP_033529424.1">
    <property type="nucleotide sequence ID" value="XM_033665418.1"/>
</dbReference>